<dbReference type="EMBL" id="SJOL01008723">
    <property type="protein sequence ID" value="TGZ59714.1"/>
    <property type="molecule type" value="Genomic_DNA"/>
</dbReference>
<keyword evidence="2" id="KW-0812">Transmembrane</keyword>
<feature type="chain" id="PRO_5020334839" description="FZ domain-containing protein" evidence="3">
    <location>
        <begin position="23"/>
        <end position="687"/>
    </location>
</feature>
<feature type="compositionally biased region" description="Low complexity" evidence="1">
    <location>
        <begin position="209"/>
        <end position="226"/>
    </location>
</feature>
<dbReference type="STRING" id="147828.A0A4V3SD84"/>
<reference evidence="4 5" key="1">
    <citation type="journal article" date="2019" name="BMC Genomics">
        <title>New insights from Opisthorchis felineus genome: update on genomics of the epidemiologically important liver flukes.</title>
        <authorList>
            <person name="Ershov N.I."/>
            <person name="Mordvinov V.A."/>
            <person name="Prokhortchouk E.B."/>
            <person name="Pakharukova M.Y."/>
            <person name="Gunbin K.V."/>
            <person name="Ustyantsev K."/>
            <person name="Genaev M.A."/>
            <person name="Blinov A.G."/>
            <person name="Mazur A."/>
            <person name="Boulygina E."/>
            <person name="Tsygankova S."/>
            <person name="Khrameeva E."/>
            <person name="Chekanov N."/>
            <person name="Fan G."/>
            <person name="Xiao A."/>
            <person name="Zhang H."/>
            <person name="Xu X."/>
            <person name="Yang H."/>
            <person name="Solovyev V."/>
            <person name="Lee S.M."/>
            <person name="Liu X."/>
            <person name="Afonnikov D.A."/>
            <person name="Skryabin K.G."/>
        </authorList>
    </citation>
    <scope>NUCLEOTIDE SEQUENCE [LARGE SCALE GENOMIC DNA]</scope>
    <source>
        <strain evidence="4">AK-0245</strain>
        <tissue evidence="4">Whole organism</tissue>
    </source>
</reference>
<accession>A0A4V3SD84</accession>
<proteinExistence type="predicted"/>
<evidence type="ECO:0000256" key="3">
    <source>
        <dbReference type="SAM" id="SignalP"/>
    </source>
</evidence>
<feature type="signal peptide" evidence="3">
    <location>
        <begin position="1"/>
        <end position="22"/>
    </location>
</feature>
<feature type="region of interest" description="Disordered" evidence="1">
    <location>
        <begin position="209"/>
        <end position="254"/>
    </location>
</feature>
<dbReference type="AlphaFoldDB" id="A0A4V3SD84"/>
<name>A0A4V3SD84_OPIFE</name>
<evidence type="ECO:0000313" key="4">
    <source>
        <dbReference type="EMBL" id="TGZ59714.1"/>
    </source>
</evidence>
<evidence type="ECO:0000256" key="1">
    <source>
        <dbReference type="SAM" id="MobiDB-lite"/>
    </source>
</evidence>
<evidence type="ECO:0000313" key="5">
    <source>
        <dbReference type="Proteomes" id="UP000308267"/>
    </source>
</evidence>
<organism evidence="4 5">
    <name type="scientific">Opisthorchis felineus</name>
    <dbReference type="NCBI Taxonomy" id="147828"/>
    <lineage>
        <taxon>Eukaryota</taxon>
        <taxon>Metazoa</taxon>
        <taxon>Spiralia</taxon>
        <taxon>Lophotrochozoa</taxon>
        <taxon>Platyhelminthes</taxon>
        <taxon>Trematoda</taxon>
        <taxon>Digenea</taxon>
        <taxon>Opisthorchiida</taxon>
        <taxon>Opisthorchiata</taxon>
        <taxon>Opisthorchiidae</taxon>
        <taxon>Opisthorchis</taxon>
    </lineage>
</organism>
<gene>
    <name evidence="4" type="ORF">CRM22_008907</name>
</gene>
<keyword evidence="2" id="KW-1133">Transmembrane helix</keyword>
<evidence type="ECO:0000256" key="2">
    <source>
        <dbReference type="SAM" id="Phobius"/>
    </source>
</evidence>
<feature type="compositionally biased region" description="Polar residues" evidence="1">
    <location>
        <begin position="227"/>
        <end position="254"/>
    </location>
</feature>
<keyword evidence="5" id="KW-1185">Reference proteome</keyword>
<comment type="caution">
    <text evidence="4">The sequence shown here is derived from an EMBL/GenBank/DDBJ whole genome shotgun (WGS) entry which is preliminary data.</text>
</comment>
<keyword evidence="3" id="KW-0732">Signal</keyword>
<keyword evidence="2" id="KW-0472">Membrane</keyword>
<feature type="transmembrane region" description="Helical" evidence="2">
    <location>
        <begin position="324"/>
        <end position="347"/>
    </location>
</feature>
<evidence type="ECO:0008006" key="6">
    <source>
        <dbReference type="Google" id="ProtNLM"/>
    </source>
</evidence>
<sequence>MCANRIILWFLVGFNFVWQSTSLSSKDKMKDSELLSLIGLKLALENQANQQSGSNSSLSIPENIQQLQPGVDRGLDQDEPMPKAATHINLQEFGDSYILTCKTNPTHSVHSIYLSCPMMPIGCFENCKRICEPTGCVREAGLRNVVCHAVHYSEQQGSMRQFEYKMNKYDKNITGKWSCFHAGVRSQVINVEAVPLPTTTTTTTMTTTTTRKTTTTVISSTRTPTKSTWTMKPTSSDLYSQSRTSELSQRSDTNKPVLSDRFHFAPSRFWPDERLNSMPMQQPPNKTTAVIQRPVSGWSTTPQNETRGPQYSSLIGFLGSKSHLLLAILVLLALSLLTNFVFCLQFVRIYQHGNKYFLPQRSTKLTAKNSVLSAGILCDLTPELITEKVHRQPTWLTSKGVDVRPPSCSTLPDSTIKNSHSCQFGRSLRANSSRLSYRSPSIARLPGAQPDLAWNSYGVHRTLTESEVISQQRASMTLGCGMMIPVYPGNCSTPATRSKVFCGDDQNDNSNVMHRSITLPVSTIPYEGFLPNVTWSNLAPGSPDRTSSITNGTSTTQLLMNYKNDHLCKGLQVLPTVYHKPRRGSGGGAATGVDLPTQERVRGKTHIPEELFIKLPVSTTRNRGSFVTEDVEVNSNTCAYMIPSCSIKENGCCKAGDQSDDGKRLEMSRSLMFKADVLLKEADSLLK</sequence>
<protein>
    <recommendedName>
        <fullName evidence="6">FZ domain-containing protein</fullName>
    </recommendedName>
</protein>
<dbReference type="OrthoDB" id="6288163at2759"/>
<dbReference type="Proteomes" id="UP000308267">
    <property type="component" value="Unassembled WGS sequence"/>
</dbReference>